<dbReference type="RefSeq" id="WP_164364989.1">
    <property type="nucleotide sequence ID" value="NZ_CP066776.1"/>
</dbReference>
<sequence length="119" mass="13135">MKLIKIDLQLTVLGLLIIGLTSCGPSKEELAHVADLQASIEAAEAEFNRTEKEVADRRKANDELERKAAELHGQLRGLEDNADEQERVNQAVEKLRETLAEVKASQKAIEEAMSSLPKS</sequence>
<organism evidence="1 2">
    <name type="scientific">Sulfuriroseicoccus oceanibius</name>
    <dbReference type="NCBI Taxonomy" id="2707525"/>
    <lineage>
        <taxon>Bacteria</taxon>
        <taxon>Pseudomonadati</taxon>
        <taxon>Verrucomicrobiota</taxon>
        <taxon>Verrucomicrobiia</taxon>
        <taxon>Verrucomicrobiales</taxon>
        <taxon>Verrucomicrobiaceae</taxon>
        <taxon>Sulfuriroseicoccus</taxon>
    </lineage>
</organism>
<gene>
    <name evidence="1" type="ORF">G3M56_000530</name>
</gene>
<reference evidence="1 2" key="1">
    <citation type="submission" date="2020-12" db="EMBL/GenBank/DDBJ databases">
        <title>Sulforoseuscoccus oceanibium gen. nov., sp. nov., a representative of the phylum Verrucomicrobia with special cytoplasmic membrane, and proposal of Sulforoseuscoccusaceae fam. nov.</title>
        <authorList>
            <person name="Xi F."/>
        </authorList>
    </citation>
    <scope>NUCLEOTIDE SEQUENCE [LARGE SCALE GENOMIC DNA]</scope>
    <source>
        <strain evidence="1 2">T37</strain>
    </source>
</reference>
<dbReference type="PROSITE" id="PS51257">
    <property type="entry name" value="PROKAR_LIPOPROTEIN"/>
    <property type="match status" value="1"/>
</dbReference>
<dbReference type="KEGG" id="soa:G3M56_000530"/>
<accession>A0A6B3L5S5</accession>
<proteinExistence type="predicted"/>
<dbReference type="AlphaFoldDB" id="A0A6B3L5S5"/>
<evidence type="ECO:0000313" key="1">
    <source>
        <dbReference type="EMBL" id="QQL45108.1"/>
    </source>
</evidence>
<protein>
    <submittedName>
        <fullName evidence="1">Uncharacterized protein</fullName>
    </submittedName>
</protein>
<dbReference type="Proteomes" id="UP000475117">
    <property type="component" value="Chromosome"/>
</dbReference>
<dbReference type="EMBL" id="CP066776">
    <property type="protein sequence ID" value="QQL45108.1"/>
    <property type="molecule type" value="Genomic_DNA"/>
</dbReference>
<name>A0A6B3L5S5_9BACT</name>
<keyword evidence="2" id="KW-1185">Reference proteome</keyword>
<evidence type="ECO:0000313" key="2">
    <source>
        <dbReference type="Proteomes" id="UP000475117"/>
    </source>
</evidence>